<evidence type="ECO:0000256" key="7">
    <source>
        <dbReference type="ARBA" id="ARBA00023002"/>
    </source>
</evidence>
<keyword evidence="7 8" id="KW-0560">Oxidoreductase</keyword>
<evidence type="ECO:0000256" key="8">
    <source>
        <dbReference type="RuleBase" id="RU362125"/>
    </source>
</evidence>
<dbReference type="InterPro" id="IPR009075">
    <property type="entry name" value="AcylCo_DH/oxidase_C"/>
</dbReference>
<dbReference type="PIRSF" id="PIRSF016578">
    <property type="entry name" value="HsaA"/>
    <property type="match status" value="1"/>
</dbReference>
<dbReference type="GO" id="GO:0003995">
    <property type="term" value="F:acyl-CoA dehydrogenase activity"/>
    <property type="evidence" value="ECO:0007669"/>
    <property type="project" value="InterPro"/>
</dbReference>
<sequence>MTNQFDLTDDQREIQDLARRFTADAITPHAAEWDEKHIFPRDTIRAAAELGFGGIYVSEASGGIGLGRLESALIMEAMAYGCPSTSAFISIHNMAAWMIDTFGGQAVKDAYLPDLIPMNRMASYCLTEAGAGSDAASLKTKAVRDGDHYVVTGSKQFISGGGENEVYVVMVRTGQDGPKGISCLVIDKDMPGVSFGAQERKLGWHSQPTAQVNFDAVRVPVANLVGSEGQGFAIAMAGLDGGRLNIGACSLGGAQRCIDEAVQYTKDRKQFGQSIADFQNTQFTLADMQTELEAARTLLYAAAVKVSENAPDKTRFAAMAKRFATDTGSSVVDRALQLHGGYGYLMDYPIERFWRDLRVHSILEGTNQVMRMIVARDMLRD</sequence>
<keyword evidence="13" id="KW-1185">Reference proteome</keyword>
<accession>A0A401IZU1</accession>
<keyword evidence="4" id="KW-0101">Branched-chain amino acid catabolism</keyword>
<dbReference type="Pfam" id="PF02770">
    <property type="entry name" value="Acyl-CoA_dh_M"/>
    <property type="match status" value="1"/>
</dbReference>
<evidence type="ECO:0000259" key="10">
    <source>
        <dbReference type="Pfam" id="PF02770"/>
    </source>
</evidence>
<gene>
    <name evidence="12" type="ORF">MBESOW_P1132</name>
</gene>
<dbReference type="InterPro" id="IPR006089">
    <property type="entry name" value="Acyl-CoA_DH_CS"/>
</dbReference>
<dbReference type="Pfam" id="PF00441">
    <property type="entry name" value="Acyl-CoA_dh_1"/>
    <property type="match status" value="1"/>
</dbReference>
<feature type="domain" description="Acyl-CoA dehydrogenase/oxidase N-terminal" evidence="11">
    <location>
        <begin position="8"/>
        <end position="116"/>
    </location>
</feature>
<dbReference type="Proteomes" id="UP000290975">
    <property type="component" value="Unassembled WGS sequence"/>
</dbReference>
<dbReference type="InterPro" id="IPR009100">
    <property type="entry name" value="AcylCoA_DH/oxidase_NM_dom_sf"/>
</dbReference>
<dbReference type="PROSITE" id="PS00073">
    <property type="entry name" value="ACYL_COA_DH_2"/>
    <property type="match status" value="1"/>
</dbReference>
<dbReference type="RefSeq" id="WP_130752211.1">
    <property type="nucleotide sequence ID" value="NZ_BBQY01000001.1"/>
</dbReference>
<comment type="cofactor">
    <cofactor evidence="1 8">
        <name>FAD</name>
        <dbReference type="ChEBI" id="CHEBI:57692"/>
    </cofactor>
</comment>
<dbReference type="AlphaFoldDB" id="A0A401IZU1"/>
<name>A0A401IZU1_SPHXE</name>
<dbReference type="SUPFAM" id="SSF47203">
    <property type="entry name" value="Acyl-CoA dehydrogenase C-terminal domain-like"/>
    <property type="match status" value="1"/>
</dbReference>
<comment type="pathway">
    <text evidence="2">Amino-acid degradation; L-valine degradation.</text>
</comment>
<dbReference type="PROSITE" id="PS00072">
    <property type="entry name" value="ACYL_COA_DH_1"/>
    <property type="match status" value="1"/>
</dbReference>
<evidence type="ECO:0000313" key="12">
    <source>
        <dbReference type="EMBL" id="GBH29878.1"/>
    </source>
</evidence>
<dbReference type="InterPro" id="IPR013786">
    <property type="entry name" value="AcylCoA_DH/ox_N"/>
</dbReference>
<feature type="domain" description="Acyl-CoA dehydrogenase/oxidase C-terminal" evidence="9">
    <location>
        <begin position="229"/>
        <end position="378"/>
    </location>
</feature>
<dbReference type="Gene3D" id="1.10.540.10">
    <property type="entry name" value="Acyl-CoA dehydrogenase/oxidase, N-terminal domain"/>
    <property type="match status" value="1"/>
</dbReference>
<evidence type="ECO:0008006" key="14">
    <source>
        <dbReference type="Google" id="ProtNLM"/>
    </source>
</evidence>
<dbReference type="GO" id="GO:0050660">
    <property type="term" value="F:flavin adenine dinucleotide binding"/>
    <property type="evidence" value="ECO:0007669"/>
    <property type="project" value="InterPro"/>
</dbReference>
<dbReference type="Pfam" id="PF02771">
    <property type="entry name" value="Acyl-CoA_dh_N"/>
    <property type="match status" value="1"/>
</dbReference>
<dbReference type="STRING" id="1192759.GCA_000277525_01169"/>
<dbReference type="InterPro" id="IPR052547">
    <property type="entry name" value="Mito_Isobutyryl-CoADH"/>
</dbReference>
<dbReference type="Gene3D" id="2.40.110.10">
    <property type="entry name" value="Butyryl-CoA Dehydrogenase, subunit A, domain 2"/>
    <property type="match status" value="1"/>
</dbReference>
<comment type="caution">
    <text evidence="12">The sequence shown here is derived from an EMBL/GenBank/DDBJ whole genome shotgun (WGS) entry which is preliminary data.</text>
</comment>
<organism evidence="12 13">
    <name type="scientific">Sphingobium xenophagum</name>
    <dbReference type="NCBI Taxonomy" id="121428"/>
    <lineage>
        <taxon>Bacteria</taxon>
        <taxon>Pseudomonadati</taxon>
        <taxon>Pseudomonadota</taxon>
        <taxon>Alphaproteobacteria</taxon>
        <taxon>Sphingomonadales</taxon>
        <taxon>Sphingomonadaceae</taxon>
        <taxon>Sphingobium</taxon>
    </lineage>
</organism>
<dbReference type="InterPro" id="IPR046373">
    <property type="entry name" value="Acyl-CoA_Oxase/DH_mid-dom_sf"/>
</dbReference>
<keyword evidence="6 8" id="KW-0274">FAD</keyword>
<evidence type="ECO:0000256" key="5">
    <source>
        <dbReference type="ARBA" id="ARBA00022630"/>
    </source>
</evidence>
<evidence type="ECO:0000256" key="3">
    <source>
        <dbReference type="ARBA" id="ARBA00009347"/>
    </source>
</evidence>
<evidence type="ECO:0000313" key="13">
    <source>
        <dbReference type="Proteomes" id="UP000290975"/>
    </source>
</evidence>
<dbReference type="InterPro" id="IPR036250">
    <property type="entry name" value="AcylCo_DH-like_C"/>
</dbReference>
<dbReference type="EMBL" id="BBQY01000001">
    <property type="protein sequence ID" value="GBH29878.1"/>
    <property type="molecule type" value="Genomic_DNA"/>
</dbReference>
<evidence type="ECO:0000259" key="9">
    <source>
        <dbReference type="Pfam" id="PF00441"/>
    </source>
</evidence>
<protein>
    <recommendedName>
        <fullName evidence="14">Acyl-CoA dehydrogenase</fullName>
    </recommendedName>
</protein>
<dbReference type="InterPro" id="IPR006091">
    <property type="entry name" value="Acyl-CoA_Oxase/DH_mid-dom"/>
</dbReference>
<dbReference type="SUPFAM" id="SSF56645">
    <property type="entry name" value="Acyl-CoA dehydrogenase NM domain-like"/>
    <property type="match status" value="1"/>
</dbReference>
<dbReference type="FunFam" id="2.40.110.10:FF:000001">
    <property type="entry name" value="Acyl-CoA dehydrogenase, mitochondrial"/>
    <property type="match status" value="1"/>
</dbReference>
<reference evidence="12 13" key="1">
    <citation type="submission" date="2014-12" db="EMBL/GenBank/DDBJ databases">
        <title>Whole genome sequencing of Sphingobium xenophagum OW59.</title>
        <authorList>
            <person name="Ohta Y."/>
            <person name="Nishi S."/>
            <person name="Hatada Y."/>
        </authorList>
    </citation>
    <scope>NUCLEOTIDE SEQUENCE [LARGE SCALE GENOMIC DNA]</scope>
    <source>
        <strain evidence="12 13">OW59</strain>
    </source>
</reference>
<dbReference type="InterPro" id="IPR037069">
    <property type="entry name" value="AcylCoA_DH/ox_N_sf"/>
</dbReference>
<evidence type="ECO:0000256" key="1">
    <source>
        <dbReference type="ARBA" id="ARBA00001974"/>
    </source>
</evidence>
<dbReference type="PANTHER" id="PTHR43831">
    <property type="entry name" value="ISOBUTYRYL-COA DEHYDROGENASE"/>
    <property type="match status" value="1"/>
</dbReference>
<evidence type="ECO:0000259" key="11">
    <source>
        <dbReference type="Pfam" id="PF02771"/>
    </source>
</evidence>
<keyword evidence="5 8" id="KW-0285">Flavoprotein</keyword>
<comment type="similarity">
    <text evidence="3 8">Belongs to the acyl-CoA dehydrogenase family.</text>
</comment>
<evidence type="ECO:0000256" key="2">
    <source>
        <dbReference type="ARBA" id="ARBA00005109"/>
    </source>
</evidence>
<evidence type="ECO:0000256" key="4">
    <source>
        <dbReference type="ARBA" id="ARBA00022456"/>
    </source>
</evidence>
<proteinExistence type="inferred from homology"/>
<dbReference type="FunFam" id="1.20.140.10:FF:000001">
    <property type="entry name" value="Acyl-CoA dehydrogenase"/>
    <property type="match status" value="1"/>
</dbReference>
<evidence type="ECO:0000256" key="6">
    <source>
        <dbReference type="ARBA" id="ARBA00022827"/>
    </source>
</evidence>
<dbReference type="PANTHER" id="PTHR43831:SF1">
    <property type="entry name" value="ISOBUTYRYL-COA DEHYDROGENASE, MITOCHONDRIAL"/>
    <property type="match status" value="1"/>
</dbReference>
<feature type="domain" description="Acyl-CoA oxidase/dehydrogenase middle" evidence="10">
    <location>
        <begin position="124"/>
        <end position="217"/>
    </location>
</feature>
<dbReference type="Gene3D" id="1.20.140.10">
    <property type="entry name" value="Butyryl-CoA Dehydrogenase, subunit A, domain 3"/>
    <property type="match status" value="1"/>
</dbReference>
<dbReference type="GO" id="GO:0009083">
    <property type="term" value="P:branched-chain amino acid catabolic process"/>
    <property type="evidence" value="ECO:0007669"/>
    <property type="project" value="UniProtKB-KW"/>
</dbReference>